<keyword evidence="7 13" id="KW-0067">ATP-binding</keyword>
<evidence type="ECO:0000256" key="3">
    <source>
        <dbReference type="ARBA" id="ARBA00008034"/>
    </source>
</evidence>
<feature type="transmembrane region" description="Helical" evidence="11">
    <location>
        <begin position="329"/>
        <end position="355"/>
    </location>
</feature>
<protein>
    <submittedName>
        <fullName evidence="13">Iron transport ATP-binding protein</fullName>
    </submittedName>
</protein>
<dbReference type="GO" id="GO:0022857">
    <property type="term" value="F:transmembrane transporter activity"/>
    <property type="evidence" value="ECO:0007669"/>
    <property type="project" value="UniProtKB-ARBA"/>
</dbReference>
<keyword evidence="9 11" id="KW-0472">Membrane</keyword>
<evidence type="ECO:0000256" key="6">
    <source>
        <dbReference type="ARBA" id="ARBA00022741"/>
    </source>
</evidence>
<dbReference type="Proteomes" id="UP000254346">
    <property type="component" value="Unassembled WGS sequence"/>
</dbReference>
<keyword evidence="4 10" id="KW-0813">Transport</keyword>
<accession>A0A379VLR4</accession>
<comment type="subcellular location">
    <subcellularLocation>
        <location evidence="10">Cell membrane</location>
        <topology evidence="10">Multi-pass membrane protein</topology>
    </subcellularLocation>
    <subcellularLocation>
        <location evidence="1">Membrane</location>
        <topology evidence="1">Multi-pass membrane protein</topology>
    </subcellularLocation>
</comment>
<evidence type="ECO:0000256" key="9">
    <source>
        <dbReference type="ARBA" id="ARBA00023136"/>
    </source>
</evidence>
<dbReference type="NCBIfam" id="NF011630">
    <property type="entry name" value="PRK15056.1"/>
    <property type="match status" value="1"/>
</dbReference>
<gene>
    <name evidence="13" type="primary">sitB</name>
    <name evidence="13" type="ORF">NCTC8256_01332</name>
</gene>
<keyword evidence="6" id="KW-0547">Nucleotide-binding</keyword>
<dbReference type="AlphaFoldDB" id="A0A379VLR4"/>
<feature type="domain" description="ABC transporter" evidence="12">
    <location>
        <begin position="6"/>
        <end position="241"/>
    </location>
</feature>
<dbReference type="InterPro" id="IPR050153">
    <property type="entry name" value="Metal_Ion_Import_ABC"/>
</dbReference>
<dbReference type="CDD" id="cd03235">
    <property type="entry name" value="ABC_Metallic_Cations"/>
    <property type="match status" value="1"/>
</dbReference>
<evidence type="ECO:0000256" key="2">
    <source>
        <dbReference type="ARBA" id="ARBA00005417"/>
    </source>
</evidence>
<evidence type="ECO:0000256" key="11">
    <source>
        <dbReference type="SAM" id="Phobius"/>
    </source>
</evidence>
<dbReference type="Gene3D" id="3.40.50.300">
    <property type="entry name" value="P-loop containing nucleotide triphosphate hydrolases"/>
    <property type="match status" value="1"/>
</dbReference>
<dbReference type="PROSITE" id="PS50893">
    <property type="entry name" value="ABC_TRANSPORTER_2"/>
    <property type="match status" value="1"/>
</dbReference>
<evidence type="ECO:0000256" key="8">
    <source>
        <dbReference type="ARBA" id="ARBA00022989"/>
    </source>
</evidence>
<dbReference type="EMBL" id="UGXR01000001">
    <property type="protein sequence ID" value="SUH07439.1"/>
    <property type="molecule type" value="Genomic_DNA"/>
</dbReference>
<dbReference type="InterPro" id="IPR027417">
    <property type="entry name" value="P-loop_NTPase"/>
</dbReference>
<evidence type="ECO:0000313" key="13">
    <source>
        <dbReference type="EMBL" id="SUH07439.1"/>
    </source>
</evidence>
<dbReference type="SMART" id="SM00382">
    <property type="entry name" value="AAA"/>
    <property type="match status" value="1"/>
</dbReference>
<dbReference type="Pfam" id="PF00950">
    <property type="entry name" value="ABC-3"/>
    <property type="match status" value="1"/>
</dbReference>
<dbReference type="PANTHER" id="PTHR42734:SF5">
    <property type="entry name" value="IRON TRANSPORT SYSTEM ATP-BINDING PROTEIN HI_0361-RELATED"/>
    <property type="match status" value="1"/>
</dbReference>
<comment type="similarity">
    <text evidence="3 10">Belongs to the ABC-3 integral membrane protein family.</text>
</comment>
<dbReference type="PROSITE" id="PS00211">
    <property type="entry name" value="ABC_TRANSPORTER_1"/>
    <property type="match status" value="1"/>
</dbReference>
<reference evidence="13 14" key="1">
    <citation type="submission" date="2018-06" db="EMBL/GenBank/DDBJ databases">
        <authorList>
            <consortium name="Pathogen Informatics"/>
            <person name="Doyle S."/>
        </authorList>
    </citation>
    <scope>NUCLEOTIDE SEQUENCE [LARGE SCALE GENOMIC DNA]</scope>
    <source>
        <strain evidence="13 14">NCTC8256</strain>
    </source>
</reference>
<evidence type="ECO:0000256" key="4">
    <source>
        <dbReference type="ARBA" id="ARBA00022448"/>
    </source>
</evidence>
<feature type="transmembrane region" description="Helical" evidence="11">
    <location>
        <begin position="285"/>
        <end position="309"/>
    </location>
</feature>
<dbReference type="Pfam" id="PF00005">
    <property type="entry name" value="ABC_tran"/>
    <property type="match status" value="1"/>
</dbReference>
<evidence type="ECO:0000313" key="14">
    <source>
        <dbReference type="Proteomes" id="UP000254346"/>
    </source>
</evidence>
<evidence type="ECO:0000256" key="7">
    <source>
        <dbReference type="ARBA" id="ARBA00022840"/>
    </source>
</evidence>
<evidence type="ECO:0000256" key="5">
    <source>
        <dbReference type="ARBA" id="ARBA00022692"/>
    </source>
</evidence>
<comment type="similarity">
    <text evidence="2">Belongs to the ABC transporter superfamily.</text>
</comment>
<evidence type="ECO:0000256" key="10">
    <source>
        <dbReference type="RuleBase" id="RU003943"/>
    </source>
</evidence>
<proteinExistence type="inferred from homology"/>
<dbReference type="GO" id="GO:0043190">
    <property type="term" value="C:ATP-binding cassette (ABC) transporter complex"/>
    <property type="evidence" value="ECO:0007669"/>
    <property type="project" value="InterPro"/>
</dbReference>
<dbReference type="SUPFAM" id="SSF52540">
    <property type="entry name" value="P-loop containing nucleoside triphosphate hydrolases"/>
    <property type="match status" value="1"/>
</dbReference>
<dbReference type="InterPro" id="IPR003593">
    <property type="entry name" value="AAA+_ATPase"/>
</dbReference>
<dbReference type="GO" id="GO:0016887">
    <property type="term" value="F:ATP hydrolysis activity"/>
    <property type="evidence" value="ECO:0007669"/>
    <property type="project" value="InterPro"/>
</dbReference>
<evidence type="ECO:0000259" key="12">
    <source>
        <dbReference type="PROSITE" id="PS50893"/>
    </source>
</evidence>
<organism evidence="13 14">
    <name type="scientific">Salmonella enterica I</name>
    <dbReference type="NCBI Taxonomy" id="59201"/>
    <lineage>
        <taxon>Bacteria</taxon>
        <taxon>Pseudomonadati</taxon>
        <taxon>Pseudomonadota</taxon>
        <taxon>Gammaproteobacteria</taxon>
        <taxon>Enterobacterales</taxon>
        <taxon>Enterobacteriaceae</taxon>
        <taxon>Salmonella</taxon>
    </lineage>
</organism>
<evidence type="ECO:0000256" key="1">
    <source>
        <dbReference type="ARBA" id="ARBA00004141"/>
    </source>
</evidence>
<dbReference type="InterPro" id="IPR017871">
    <property type="entry name" value="ABC_transporter-like_CS"/>
</dbReference>
<dbReference type="SUPFAM" id="SSF81345">
    <property type="entry name" value="ABC transporter involved in vitamin B12 uptake, BtuC"/>
    <property type="match status" value="1"/>
</dbReference>
<keyword evidence="8 11" id="KW-1133">Transmembrane helix</keyword>
<dbReference type="InterPro" id="IPR003439">
    <property type="entry name" value="ABC_transporter-like_ATP-bd"/>
</dbReference>
<dbReference type="InterPro" id="IPR001626">
    <property type="entry name" value="ABC_TroCD"/>
</dbReference>
<dbReference type="InterPro" id="IPR037294">
    <property type="entry name" value="ABC_BtuC-like"/>
</dbReference>
<dbReference type="PANTHER" id="PTHR42734">
    <property type="entry name" value="METAL TRANSPORT SYSTEM ATP-BINDING PROTEIN TM_0124-RELATED"/>
    <property type="match status" value="1"/>
</dbReference>
<dbReference type="FunFam" id="3.40.50.300:FF:000134">
    <property type="entry name" value="Iron-enterobactin ABC transporter ATP-binding protein"/>
    <property type="match status" value="1"/>
</dbReference>
<dbReference type="GO" id="GO:0005524">
    <property type="term" value="F:ATP binding"/>
    <property type="evidence" value="ECO:0007669"/>
    <property type="project" value="UniProtKB-KW"/>
</dbReference>
<name>A0A379VLR4_SALET</name>
<sequence>MSQSAITVDQVTVTYRNGHTALRDATFQVPGGSIAALVGVNGSGKSTLFKALMGFVHLAQGDITILQQSVNKALKKNLIAYVPQSEEVDWSFPVLVEDVVMMGRYGHMGWLRRPTAHDHACVDAALARVDMQEYRHRQIGELSGGQKKRVFLARAIAQDGQVILLDEPFTGVDVKTEARIIDLLRELRDEGRTMLVSTHNLGSVTEFCDYTVMIKGTVLASGPTETTFTAANLEQAFSGVLRHIALSGGEEHIITDDGAPLYFPARGQRRKIVMNWLIEPFGYQYMLNAMWVSAMVGGLCAFLSCYLMLKGWSLIGDALSHSIVPGVAGAWMLGLPFSLGAFLSGGLAAGSMLFLNQRSRLKEDAIIGLIFSSFFWRRPFYGVAQSDVGEYPDDYSRQRAGDRASGYCATGDYRRSLADDSAVKVERSDGRLFR</sequence>
<keyword evidence="5 10" id="KW-0812">Transmembrane</keyword>